<dbReference type="AlphaFoldDB" id="A0AAV1VGI3"/>
<comment type="caution">
    <text evidence="3">The sequence shown here is derived from an EMBL/GenBank/DDBJ whole genome shotgun (WGS) entry which is preliminary data.</text>
</comment>
<evidence type="ECO:0000313" key="3">
    <source>
        <dbReference type="EMBL" id="CAK7945526.1"/>
    </source>
</evidence>
<gene>
    <name evidence="3" type="ORF">PM001_LOCUS30676</name>
</gene>
<feature type="compositionally biased region" description="Acidic residues" evidence="1">
    <location>
        <begin position="68"/>
        <end position="78"/>
    </location>
</feature>
<dbReference type="SUPFAM" id="SSF56672">
    <property type="entry name" value="DNA/RNA polymerases"/>
    <property type="match status" value="1"/>
</dbReference>
<name>A0AAV1VGI3_9STRA</name>
<feature type="compositionally biased region" description="Basic and acidic residues" evidence="1">
    <location>
        <begin position="1"/>
        <end position="19"/>
    </location>
</feature>
<feature type="domain" description="Reverse transcriptase Ty1/copia-type" evidence="2">
    <location>
        <begin position="232"/>
        <end position="364"/>
    </location>
</feature>
<feature type="region of interest" description="Disordered" evidence="1">
    <location>
        <begin position="1"/>
        <end position="81"/>
    </location>
</feature>
<proteinExistence type="predicted"/>
<accession>A0AAV1VGI3</accession>
<dbReference type="InterPro" id="IPR013103">
    <property type="entry name" value="RVT_2"/>
</dbReference>
<feature type="compositionally biased region" description="Basic and acidic residues" evidence="1">
    <location>
        <begin position="33"/>
        <end position="53"/>
    </location>
</feature>
<protein>
    <recommendedName>
        <fullName evidence="2">Reverse transcriptase Ty1/copia-type domain-containing protein</fullName>
    </recommendedName>
</protein>
<dbReference type="EMBL" id="CAKLBY020000331">
    <property type="protein sequence ID" value="CAK7945526.1"/>
    <property type="molecule type" value="Genomic_DNA"/>
</dbReference>
<dbReference type="Pfam" id="PF07727">
    <property type="entry name" value="RVT_2"/>
    <property type="match status" value="2"/>
</dbReference>
<dbReference type="InterPro" id="IPR043502">
    <property type="entry name" value="DNA/RNA_pol_sf"/>
</dbReference>
<evidence type="ECO:0000256" key="1">
    <source>
        <dbReference type="SAM" id="MobiDB-lite"/>
    </source>
</evidence>
<feature type="domain" description="Reverse transcriptase Ty1/copia-type" evidence="2">
    <location>
        <begin position="139"/>
        <end position="206"/>
    </location>
</feature>
<evidence type="ECO:0000259" key="2">
    <source>
        <dbReference type="Pfam" id="PF07727"/>
    </source>
</evidence>
<reference evidence="3" key="1">
    <citation type="submission" date="2024-01" db="EMBL/GenBank/DDBJ databases">
        <authorList>
            <person name="Webb A."/>
        </authorList>
    </citation>
    <scope>NUCLEOTIDE SEQUENCE</scope>
    <source>
        <strain evidence="3">Pm1</strain>
    </source>
</reference>
<dbReference type="Proteomes" id="UP001162060">
    <property type="component" value="Unassembled WGS sequence"/>
</dbReference>
<sequence length="469" mass="52977">MLRRDVSDLDDAAKRKEPHAVILLPSKRASAKTKHDSAESTKDAVKSKRKFSEEEKEPDVSKNYTDLQEAESGDELLPAEEQTRTRMQTRNMGAKHVPVSRVRAINLKDPKNNREAVKDPRVKQWEEAMCTEIEALEHNDTWEVIQKPRDSKLLHSKWVYKLKIQARGSIDPLKANLVARGDEQVYGVDYTYTFSAVIEMISGKVILLCQGYGGNEYRCQVVTKKHGVRDKRQLALRLKKRLYGLKQSGRLWNLMLHDILMSLGLSQCYTDSCFYIKTETDGKTLVGIYVDDVLATGTDVNKVNDLFVDMQVIELKDLGVVTKFLGIAFNYSAKTGWALDQEITIDEMLDKFGLKDSAAVRVPICGEDGYEEITLLPSGRSGSPQRPTVQTFQSLVGSLLWIARCTRLDIVFPIHRATQRSHAPTEGDWRLAKKISKYWKGTKGLKLIMHGGKEAIKDNGVLVLDYSDA</sequence>
<organism evidence="3 4">
    <name type="scientific">Peronospora matthiolae</name>
    <dbReference type="NCBI Taxonomy" id="2874970"/>
    <lineage>
        <taxon>Eukaryota</taxon>
        <taxon>Sar</taxon>
        <taxon>Stramenopiles</taxon>
        <taxon>Oomycota</taxon>
        <taxon>Peronosporomycetes</taxon>
        <taxon>Peronosporales</taxon>
        <taxon>Peronosporaceae</taxon>
        <taxon>Peronospora</taxon>
    </lineage>
</organism>
<evidence type="ECO:0000313" key="4">
    <source>
        <dbReference type="Proteomes" id="UP001162060"/>
    </source>
</evidence>